<evidence type="ECO:0000313" key="2">
    <source>
        <dbReference type="RefSeq" id="XP_022816744.1"/>
    </source>
</evidence>
<gene>
    <name evidence="2" type="primary">LOC111349747</name>
</gene>
<reference evidence="2" key="1">
    <citation type="submission" date="2025-08" db="UniProtKB">
        <authorList>
            <consortium name="RefSeq"/>
        </authorList>
    </citation>
    <scope>IDENTIFICATION</scope>
    <source>
        <strain evidence="2">Ishihara</strain>
        <tissue evidence="2">Whole body</tissue>
    </source>
</reference>
<dbReference type="Proteomes" id="UP000301870">
    <property type="component" value="Chromosome 9"/>
</dbReference>
<dbReference type="GeneID" id="111349747"/>
<proteinExistence type="predicted"/>
<dbReference type="RefSeq" id="XP_022816744.1">
    <property type="nucleotide sequence ID" value="XM_022960976.1"/>
</dbReference>
<dbReference type="OrthoDB" id="7442760at2759"/>
<organism evidence="1 2">
    <name type="scientific">Spodoptera litura</name>
    <name type="common">Asian cotton leafworm</name>
    <dbReference type="NCBI Taxonomy" id="69820"/>
    <lineage>
        <taxon>Eukaryota</taxon>
        <taxon>Metazoa</taxon>
        <taxon>Ecdysozoa</taxon>
        <taxon>Arthropoda</taxon>
        <taxon>Hexapoda</taxon>
        <taxon>Insecta</taxon>
        <taxon>Pterygota</taxon>
        <taxon>Neoptera</taxon>
        <taxon>Endopterygota</taxon>
        <taxon>Lepidoptera</taxon>
        <taxon>Glossata</taxon>
        <taxon>Ditrysia</taxon>
        <taxon>Noctuoidea</taxon>
        <taxon>Noctuidae</taxon>
        <taxon>Amphipyrinae</taxon>
        <taxon>Spodoptera</taxon>
    </lineage>
</organism>
<dbReference type="KEGG" id="sliu:111349747"/>
<keyword evidence="1" id="KW-1185">Reference proteome</keyword>
<protein>
    <submittedName>
        <fullName evidence="2">Uncharacterized protein LOC111349747</fullName>
    </submittedName>
</protein>
<name>A0A9J7DVW6_SPOLT</name>
<dbReference type="AlphaFoldDB" id="A0A9J7DVW6"/>
<accession>A0A9J7DVW6</accession>
<evidence type="ECO:0000313" key="1">
    <source>
        <dbReference type="Proteomes" id="UP000301870"/>
    </source>
</evidence>
<sequence>MADVKTGKNKCEILCKLRKAVKHGKLPRTIMENILAVIHPADKKVDVVKKVQNVLEKKHIPTEVKKKVHCNQQSDTKNEILKKVGEAVNKGQLSRSVLDELTDEISPEDKKCQIIKKVSKAIAKRHLTNAVAENVLADVYKSNTKCDVFRKVEKAIQKGQLPQSILDDVVANLKLSDNKSAVIKKVCKGKINLRFLDTTENYYDQIVVTLFNIVKLVTVS</sequence>